<evidence type="ECO:0000259" key="1">
    <source>
        <dbReference type="Pfam" id="PF06568"/>
    </source>
</evidence>
<dbReference type="Proteomes" id="UP001017257">
    <property type="component" value="Plasmid pR24_1"/>
</dbReference>
<dbReference type="Pfam" id="PF06568">
    <property type="entry name" value="YjiS-like"/>
    <property type="match status" value="1"/>
</dbReference>
<keyword evidence="3" id="KW-1185">Reference proteome</keyword>
<dbReference type="EMBL" id="CP102846">
    <property type="protein sequence ID" value="UVF22584.1"/>
    <property type="molecule type" value="Genomic_DNA"/>
</dbReference>
<proteinExistence type="predicted"/>
<keyword evidence="2" id="KW-0614">Plasmid</keyword>
<evidence type="ECO:0000313" key="2">
    <source>
        <dbReference type="EMBL" id="UVF22584.1"/>
    </source>
</evidence>
<accession>A0ABY5S2X6</accession>
<reference evidence="2" key="1">
    <citation type="submission" date="2022-08" db="EMBL/GenBank/DDBJ databases">
        <title>Microvirga terrae sp. nov., isolated from soil.</title>
        <authorList>
            <person name="Kim K.H."/>
            <person name="Seo Y.L."/>
            <person name="Kim J.M."/>
            <person name="Lee J.K."/>
            <person name="Han D.M."/>
            <person name="Jeon C.O."/>
        </authorList>
    </citation>
    <scope>NUCLEOTIDE SEQUENCE</scope>
    <source>
        <strain evidence="2">R24</strain>
        <plasmid evidence="2">pR24_1</plasmid>
    </source>
</reference>
<feature type="domain" description="YjiS-like" evidence="1">
    <location>
        <begin position="7"/>
        <end position="42"/>
    </location>
</feature>
<geneLocation type="plasmid" evidence="2 3">
    <name>pR24_1</name>
</geneLocation>
<organism evidence="2 3">
    <name type="scientific">Microvirga terrae</name>
    <dbReference type="NCBI Taxonomy" id="2740529"/>
    <lineage>
        <taxon>Bacteria</taxon>
        <taxon>Pseudomonadati</taxon>
        <taxon>Pseudomonadota</taxon>
        <taxon>Alphaproteobacteria</taxon>
        <taxon>Hyphomicrobiales</taxon>
        <taxon>Methylobacteriaceae</taxon>
        <taxon>Microvirga</taxon>
    </lineage>
</organism>
<sequence length="51" mass="6171">MLVAFFLSRIANYRQYRRTIFELSHFSDRELDDVGLSRSQVYNFSHKNARD</sequence>
<dbReference type="RefSeq" id="WP_173945047.1">
    <property type="nucleotide sequence ID" value="NZ_CP102846.1"/>
</dbReference>
<protein>
    <submittedName>
        <fullName evidence="2">DUF1127 domain-containing protein</fullName>
    </submittedName>
</protein>
<name>A0ABY5S2X6_9HYPH</name>
<dbReference type="InterPro" id="IPR009506">
    <property type="entry name" value="YjiS-like"/>
</dbReference>
<evidence type="ECO:0000313" key="3">
    <source>
        <dbReference type="Proteomes" id="UP001017257"/>
    </source>
</evidence>
<gene>
    <name evidence="2" type="ORF">HPT29_025940</name>
</gene>